<accession>A0A2H0BUX1</accession>
<dbReference type="SMART" id="SM01321">
    <property type="entry name" value="Y1_Tnp"/>
    <property type="match status" value="1"/>
</dbReference>
<evidence type="ECO:0000259" key="1">
    <source>
        <dbReference type="SMART" id="SM01321"/>
    </source>
</evidence>
<evidence type="ECO:0000313" key="2">
    <source>
        <dbReference type="EMBL" id="PIP61473.1"/>
    </source>
</evidence>
<dbReference type="Gene3D" id="3.30.70.1290">
    <property type="entry name" value="Transposase IS200-like"/>
    <property type="match status" value="1"/>
</dbReference>
<organism evidence="2 3">
    <name type="scientific">Candidatus Roizmanbacteria bacterium CG22_combo_CG10-13_8_21_14_all_38_20</name>
    <dbReference type="NCBI Taxonomy" id="1974862"/>
    <lineage>
        <taxon>Bacteria</taxon>
        <taxon>Candidatus Roizmaniibacteriota</taxon>
    </lineage>
</organism>
<sequence>MRRKHDFITGSIYHVYNRGVRKSKIYNSPSDYKRWEELVFWSSKHNYPYSLYLSQIMQYREKNHRIEAFNNRIETEYKYQTPLINILAYVEMPNHFHLVIEQNVDMGIMTYMKKLQTAYAMYLNLKYDFSGSAFEGIYKSVPVISDAQLIQLIKYVLHNPIEAGLVSPRGILTYQWSSIKNYLDKTNLRGISKDRLPEELFNSIKLVQFLQNSDQDFGQLGELAIDNI</sequence>
<dbReference type="Pfam" id="PF01797">
    <property type="entry name" value="Y1_Tnp"/>
    <property type="match status" value="1"/>
</dbReference>
<dbReference type="GO" id="GO:0003677">
    <property type="term" value="F:DNA binding"/>
    <property type="evidence" value="ECO:0007669"/>
    <property type="project" value="InterPro"/>
</dbReference>
<dbReference type="InterPro" id="IPR002686">
    <property type="entry name" value="Transposase_17"/>
</dbReference>
<comment type="caution">
    <text evidence="2">The sequence shown here is derived from an EMBL/GenBank/DDBJ whole genome shotgun (WGS) entry which is preliminary data.</text>
</comment>
<reference evidence="2 3" key="1">
    <citation type="submission" date="2017-09" db="EMBL/GenBank/DDBJ databases">
        <title>Depth-based differentiation of microbial function through sediment-hosted aquifers and enrichment of novel symbionts in the deep terrestrial subsurface.</title>
        <authorList>
            <person name="Probst A.J."/>
            <person name="Ladd B."/>
            <person name="Jarett J.K."/>
            <person name="Geller-Mcgrath D.E."/>
            <person name="Sieber C.M."/>
            <person name="Emerson J.B."/>
            <person name="Anantharaman K."/>
            <person name="Thomas B.C."/>
            <person name="Malmstrom R."/>
            <person name="Stieglmeier M."/>
            <person name="Klingl A."/>
            <person name="Woyke T."/>
            <person name="Ryan C.M."/>
            <person name="Banfield J.F."/>
        </authorList>
    </citation>
    <scope>NUCLEOTIDE SEQUENCE [LARGE SCALE GENOMIC DNA]</scope>
    <source>
        <strain evidence="2">CG22_combo_CG10-13_8_21_14_all_38_20</strain>
    </source>
</reference>
<dbReference type="EMBL" id="PCTA01000026">
    <property type="protein sequence ID" value="PIP61473.1"/>
    <property type="molecule type" value="Genomic_DNA"/>
</dbReference>
<dbReference type="PANTHER" id="PTHR34322">
    <property type="entry name" value="TRANSPOSASE, Y1_TNP DOMAIN-CONTAINING"/>
    <property type="match status" value="1"/>
</dbReference>
<proteinExistence type="predicted"/>
<dbReference type="AlphaFoldDB" id="A0A2H0BUX1"/>
<name>A0A2H0BUX1_9BACT</name>
<evidence type="ECO:0000313" key="3">
    <source>
        <dbReference type="Proteomes" id="UP000231246"/>
    </source>
</evidence>
<dbReference type="Proteomes" id="UP000231246">
    <property type="component" value="Unassembled WGS sequence"/>
</dbReference>
<dbReference type="SUPFAM" id="SSF143422">
    <property type="entry name" value="Transposase IS200-like"/>
    <property type="match status" value="1"/>
</dbReference>
<dbReference type="GO" id="GO:0004803">
    <property type="term" value="F:transposase activity"/>
    <property type="evidence" value="ECO:0007669"/>
    <property type="project" value="InterPro"/>
</dbReference>
<dbReference type="GO" id="GO:0006313">
    <property type="term" value="P:DNA transposition"/>
    <property type="evidence" value="ECO:0007669"/>
    <property type="project" value="InterPro"/>
</dbReference>
<feature type="domain" description="Transposase IS200-like" evidence="1">
    <location>
        <begin position="8"/>
        <end position="159"/>
    </location>
</feature>
<dbReference type="PANTHER" id="PTHR34322:SF2">
    <property type="entry name" value="TRANSPOSASE IS200-LIKE DOMAIN-CONTAINING PROTEIN"/>
    <property type="match status" value="1"/>
</dbReference>
<gene>
    <name evidence="2" type="ORF">COW99_04190</name>
</gene>
<dbReference type="InterPro" id="IPR036515">
    <property type="entry name" value="Transposase_17_sf"/>
</dbReference>
<protein>
    <recommendedName>
        <fullName evidence="1">Transposase IS200-like domain-containing protein</fullName>
    </recommendedName>
</protein>